<dbReference type="PROSITE" id="PS51198">
    <property type="entry name" value="UVRD_HELICASE_ATP_BIND"/>
    <property type="match status" value="1"/>
</dbReference>
<dbReference type="Pfam" id="PF00580">
    <property type="entry name" value="UvrD-helicase"/>
    <property type="match status" value="1"/>
</dbReference>
<evidence type="ECO:0000256" key="11">
    <source>
        <dbReference type="PROSITE-ProRule" id="PRU00560"/>
    </source>
</evidence>
<dbReference type="GO" id="GO:0005829">
    <property type="term" value="C:cytosol"/>
    <property type="evidence" value="ECO:0007669"/>
    <property type="project" value="TreeGrafter"/>
</dbReference>
<dbReference type="PANTHER" id="PTHR11070:SF48">
    <property type="entry name" value="ATP-DEPENDENT HELICASE_NUCLEASE SUBUNIT A"/>
    <property type="match status" value="1"/>
</dbReference>
<dbReference type="InterPro" id="IPR000212">
    <property type="entry name" value="DNA_helicase_UvrD/REP"/>
</dbReference>
<evidence type="ECO:0000256" key="4">
    <source>
        <dbReference type="ARBA" id="ARBA00022801"/>
    </source>
</evidence>
<feature type="domain" description="UvrD-like helicase ATP-binding" evidence="12">
    <location>
        <begin position="13"/>
        <end position="423"/>
    </location>
</feature>
<dbReference type="EMBL" id="PISE01000003">
    <property type="protein sequence ID" value="PKG25474.1"/>
    <property type="molecule type" value="Genomic_DNA"/>
</dbReference>
<evidence type="ECO:0000256" key="2">
    <source>
        <dbReference type="ARBA" id="ARBA00022741"/>
    </source>
</evidence>
<organism evidence="13 14">
    <name type="scientific">Niallia nealsonii</name>
    <dbReference type="NCBI Taxonomy" id="115979"/>
    <lineage>
        <taxon>Bacteria</taxon>
        <taxon>Bacillati</taxon>
        <taxon>Bacillota</taxon>
        <taxon>Bacilli</taxon>
        <taxon>Bacillales</taxon>
        <taxon>Bacillaceae</taxon>
        <taxon>Niallia</taxon>
    </lineage>
</organism>
<dbReference type="Proteomes" id="UP000233375">
    <property type="component" value="Unassembled WGS sequence"/>
</dbReference>
<dbReference type="AlphaFoldDB" id="A0A2N0Z7L3"/>
<dbReference type="Gene3D" id="3.40.50.300">
    <property type="entry name" value="P-loop containing nucleotide triphosphate hydrolases"/>
    <property type="match status" value="1"/>
</dbReference>
<proteinExistence type="predicted"/>
<dbReference type="Gene3D" id="6.10.250.2380">
    <property type="match status" value="1"/>
</dbReference>
<reference evidence="13 14" key="1">
    <citation type="journal article" date="2003" name="Int. J. Syst. Evol. Microbiol.">
        <title>Bacillus nealsonii sp. nov., isolated from a spacecraft-assembly facility, whose spores are gamma-radiation resistant.</title>
        <authorList>
            <person name="Venkateswaran K."/>
            <person name="Kempf M."/>
            <person name="Chen F."/>
            <person name="Satomi M."/>
            <person name="Nicholson W."/>
            <person name="Kern R."/>
        </authorList>
    </citation>
    <scope>NUCLEOTIDE SEQUENCE [LARGE SCALE GENOMIC DNA]</scope>
    <source>
        <strain evidence="13 14">FO-92</strain>
    </source>
</reference>
<dbReference type="GO" id="GO:0043138">
    <property type="term" value="F:3'-5' DNA helicase activity"/>
    <property type="evidence" value="ECO:0007669"/>
    <property type="project" value="TreeGrafter"/>
</dbReference>
<dbReference type="InterPro" id="IPR027417">
    <property type="entry name" value="P-loop_NTPase"/>
</dbReference>
<dbReference type="RefSeq" id="WP_101175198.1">
    <property type="nucleotide sequence ID" value="NZ_PISE01000003.1"/>
</dbReference>
<keyword evidence="1" id="KW-0540">Nuclease</keyword>
<dbReference type="FunFam" id="3.40.50.300:FF:001236">
    <property type="entry name" value="ATP-dependent helicase/nuclease subunit A"/>
    <property type="match status" value="1"/>
</dbReference>
<evidence type="ECO:0000256" key="9">
    <source>
        <dbReference type="ARBA" id="ARBA00023204"/>
    </source>
</evidence>
<accession>A0A2N0Z7L3</accession>
<evidence type="ECO:0000313" key="13">
    <source>
        <dbReference type="EMBL" id="PKG25474.1"/>
    </source>
</evidence>
<evidence type="ECO:0000256" key="1">
    <source>
        <dbReference type="ARBA" id="ARBA00022722"/>
    </source>
</evidence>
<keyword evidence="6" id="KW-0269">Exonuclease</keyword>
<keyword evidence="5 11" id="KW-0347">Helicase</keyword>
<dbReference type="GO" id="GO:0004527">
    <property type="term" value="F:exonuclease activity"/>
    <property type="evidence" value="ECO:0007669"/>
    <property type="project" value="UniProtKB-KW"/>
</dbReference>
<dbReference type="GO" id="GO:0000725">
    <property type="term" value="P:recombinational repair"/>
    <property type="evidence" value="ECO:0007669"/>
    <property type="project" value="TreeGrafter"/>
</dbReference>
<dbReference type="PANTHER" id="PTHR11070">
    <property type="entry name" value="UVRD / RECB / PCRA DNA HELICASE FAMILY MEMBER"/>
    <property type="match status" value="1"/>
</dbReference>
<dbReference type="OrthoDB" id="9810135at2"/>
<comment type="caution">
    <text evidence="13">The sequence shown here is derived from an EMBL/GenBank/DDBJ whole genome shotgun (WGS) entry which is preliminary data.</text>
</comment>
<dbReference type="SUPFAM" id="SSF52540">
    <property type="entry name" value="P-loop containing nucleoside triphosphate hydrolases"/>
    <property type="match status" value="1"/>
</dbReference>
<name>A0A2N0Z7L3_9BACI</name>
<keyword evidence="7 11" id="KW-0067">ATP-binding</keyword>
<dbReference type="GO" id="GO:0005524">
    <property type="term" value="F:ATP binding"/>
    <property type="evidence" value="ECO:0007669"/>
    <property type="project" value="UniProtKB-UniRule"/>
</dbReference>
<keyword evidence="2 11" id="KW-0547">Nucleotide-binding</keyword>
<keyword evidence="4 11" id="KW-0378">Hydrolase</keyword>
<protein>
    <recommendedName>
        <fullName evidence="12">UvrD-like helicase ATP-binding domain-containing protein</fullName>
    </recommendedName>
</protein>
<sequence length="423" mass="48237">MRQTNIPQKPSDVTWTDDQWKAIMANGQDILVAAAAGSGKTAVLVERMIQKIVADAPINVDELLVVTFTNASAAEMKHRIGEVLEKQLNANPTSQHLRKQLALLNKAHISTIHSFCLEVIRRFYYLIDLDPGFRIADDTEAQLLRDECLEILFEEEYGKAENNTFFDLVDAFTNDRSDDALQKIIQEVYDFSRANPSPNAYLFSVINMYELEEDSKIEELPFAKDLLFDVALHLDGAKKLLEYGKKLTQRSGGPVPREANFNDDLAFVEVLIQAKNDGWQTLYEAMQSLKFTRAKPCKGDQYLPELVEEAQRVREKAKKILQEMQSELFSRMPQSFLRDMKEMRPYVETLVGLVQKFSQLYQAAKAEKGLVDFADLEHFCLEILNDPEAAAENAIRPSSAAEVYRDQFKELLIDEYQDGVTRC</sequence>
<dbReference type="GO" id="GO:0003677">
    <property type="term" value="F:DNA binding"/>
    <property type="evidence" value="ECO:0007669"/>
    <property type="project" value="UniProtKB-KW"/>
</dbReference>
<evidence type="ECO:0000256" key="6">
    <source>
        <dbReference type="ARBA" id="ARBA00022839"/>
    </source>
</evidence>
<gene>
    <name evidence="13" type="ORF">CWS01_01115</name>
</gene>
<keyword evidence="14" id="KW-1185">Reference proteome</keyword>
<evidence type="ECO:0000313" key="14">
    <source>
        <dbReference type="Proteomes" id="UP000233375"/>
    </source>
</evidence>
<evidence type="ECO:0000256" key="10">
    <source>
        <dbReference type="ARBA" id="ARBA00023235"/>
    </source>
</evidence>
<keyword evidence="9" id="KW-0234">DNA repair</keyword>
<keyword evidence="8" id="KW-0238">DNA-binding</keyword>
<evidence type="ECO:0000259" key="12">
    <source>
        <dbReference type="PROSITE" id="PS51198"/>
    </source>
</evidence>
<evidence type="ECO:0000256" key="7">
    <source>
        <dbReference type="ARBA" id="ARBA00022840"/>
    </source>
</evidence>
<keyword evidence="3" id="KW-0227">DNA damage</keyword>
<dbReference type="GO" id="GO:0033202">
    <property type="term" value="C:DNA helicase complex"/>
    <property type="evidence" value="ECO:0007669"/>
    <property type="project" value="TreeGrafter"/>
</dbReference>
<evidence type="ECO:0000256" key="5">
    <source>
        <dbReference type="ARBA" id="ARBA00022806"/>
    </source>
</evidence>
<feature type="binding site" evidence="11">
    <location>
        <begin position="34"/>
        <end position="41"/>
    </location>
    <ligand>
        <name>ATP</name>
        <dbReference type="ChEBI" id="CHEBI:30616"/>
    </ligand>
</feature>
<keyword evidence="10" id="KW-0413">Isomerase</keyword>
<evidence type="ECO:0000256" key="8">
    <source>
        <dbReference type="ARBA" id="ARBA00023125"/>
    </source>
</evidence>
<evidence type="ECO:0000256" key="3">
    <source>
        <dbReference type="ARBA" id="ARBA00022763"/>
    </source>
</evidence>
<dbReference type="InterPro" id="IPR014016">
    <property type="entry name" value="UvrD-like_ATP-bd"/>
</dbReference>